<organism evidence="9">
    <name type="scientific">bioreactor metagenome</name>
    <dbReference type="NCBI Taxonomy" id="1076179"/>
    <lineage>
        <taxon>unclassified sequences</taxon>
        <taxon>metagenomes</taxon>
        <taxon>ecological metagenomes</taxon>
    </lineage>
</organism>
<keyword evidence="7" id="KW-1133">Transmembrane helix</keyword>
<keyword evidence="2" id="KW-0540">Nuclease</keyword>
<evidence type="ECO:0000313" key="9">
    <source>
        <dbReference type="EMBL" id="MPL78622.1"/>
    </source>
</evidence>
<dbReference type="CDD" id="cd18753">
    <property type="entry name" value="PIN_VapC4-5_FitB-like"/>
    <property type="match status" value="1"/>
</dbReference>
<dbReference type="SUPFAM" id="SSF88723">
    <property type="entry name" value="PIN domain-like"/>
    <property type="match status" value="1"/>
</dbReference>
<keyword evidence="4 9" id="KW-0378">Hydrolase</keyword>
<evidence type="ECO:0000256" key="4">
    <source>
        <dbReference type="ARBA" id="ARBA00022801"/>
    </source>
</evidence>
<dbReference type="EMBL" id="VSSQ01000118">
    <property type="protein sequence ID" value="MPL78622.1"/>
    <property type="molecule type" value="Genomic_DNA"/>
</dbReference>
<sequence length="132" mass="14880">MTKIILDTNAYSAFMGGDKKVFDYIVESEIVYISTIVIGELFAGFYRGERLTQHREELRAFLDKDGVEVIDVSIETAEIFGEIKASLSKEGKMIPLNDIWIAAHSVETGAKLISYDTHFKSICGLRVWNVLQ</sequence>
<name>A0A644UIF2_9ZZZZ</name>
<proteinExistence type="inferred from homology"/>
<evidence type="ECO:0000256" key="3">
    <source>
        <dbReference type="ARBA" id="ARBA00022723"/>
    </source>
</evidence>
<dbReference type="PANTHER" id="PTHR33653">
    <property type="entry name" value="RIBONUCLEASE VAPC2"/>
    <property type="match status" value="1"/>
</dbReference>
<accession>A0A644UIF2</accession>
<dbReference type="Pfam" id="PF01850">
    <property type="entry name" value="PIN"/>
    <property type="match status" value="1"/>
</dbReference>
<gene>
    <name evidence="9" type="primary">vapC2</name>
    <name evidence="9" type="ORF">SDC9_24492</name>
</gene>
<evidence type="ECO:0000259" key="8">
    <source>
        <dbReference type="Pfam" id="PF01850"/>
    </source>
</evidence>
<dbReference type="GO" id="GO:0004518">
    <property type="term" value="F:nuclease activity"/>
    <property type="evidence" value="ECO:0007669"/>
    <property type="project" value="UniProtKB-KW"/>
</dbReference>
<dbReference type="InterPro" id="IPR002716">
    <property type="entry name" value="PIN_dom"/>
</dbReference>
<keyword evidence="7" id="KW-0812">Transmembrane</keyword>
<dbReference type="GO" id="GO:0046872">
    <property type="term" value="F:metal ion binding"/>
    <property type="evidence" value="ECO:0007669"/>
    <property type="project" value="UniProtKB-KW"/>
</dbReference>
<keyword evidence="3" id="KW-0479">Metal-binding</keyword>
<evidence type="ECO:0000256" key="7">
    <source>
        <dbReference type="SAM" id="Phobius"/>
    </source>
</evidence>
<dbReference type="EC" id="3.1.-.-" evidence="9"/>
<keyword evidence="7" id="KW-0472">Membrane</keyword>
<reference evidence="9" key="1">
    <citation type="submission" date="2019-08" db="EMBL/GenBank/DDBJ databases">
        <authorList>
            <person name="Kucharzyk K."/>
            <person name="Murdoch R.W."/>
            <person name="Higgins S."/>
            <person name="Loffler F."/>
        </authorList>
    </citation>
    <scope>NUCLEOTIDE SEQUENCE</scope>
</reference>
<dbReference type="GO" id="GO:0016787">
    <property type="term" value="F:hydrolase activity"/>
    <property type="evidence" value="ECO:0007669"/>
    <property type="project" value="UniProtKB-KW"/>
</dbReference>
<dbReference type="InterPro" id="IPR050556">
    <property type="entry name" value="Type_II_TA_system_RNase"/>
</dbReference>
<evidence type="ECO:0000256" key="5">
    <source>
        <dbReference type="ARBA" id="ARBA00022842"/>
    </source>
</evidence>
<dbReference type="InterPro" id="IPR029060">
    <property type="entry name" value="PIN-like_dom_sf"/>
</dbReference>
<evidence type="ECO:0000256" key="2">
    <source>
        <dbReference type="ARBA" id="ARBA00022722"/>
    </source>
</evidence>
<comment type="similarity">
    <text evidence="6">Belongs to the PINc/VapC protein family.</text>
</comment>
<dbReference type="PANTHER" id="PTHR33653:SF1">
    <property type="entry name" value="RIBONUCLEASE VAPC2"/>
    <property type="match status" value="1"/>
</dbReference>
<comment type="cofactor">
    <cofactor evidence="1">
        <name>Mg(2+)</name>
        <dbReference type="ChEBI" id="CHEBI:18420"/>
    </cofactor>
</comment>
<dbReference type="AlphaFoldDB" id="A0A644UIF2"/>
<feature type="transmembrane region" description="Helical" evidence="7">
    <location>
        <begin position="30"/>
        <end position="46"/>
    </location>
</feature>
<protein>
    <submittedName>
        <fullName evidence="9">Ribonuclease VapC2</fullName>
        <ecNumber evidence="9">3.1.-.-</ecNumber>
    </submittedName>
</protein>
<keyword evidence="5" id="KW-0460">Magnesium</keyword>
<evidence type="ECO:0000256" key="6">
    <source>
        <dbReference type="ARBA" id="ARBA00038093"/>
    </source>
</evidence>
<comment type="caution">
    <text evidence="9">The sequence shown here is derived from an EMBL/GenBank/DDBJ whole genome shotgun (WGS) entry which is preliminary data.</text>
</comment>
<dbReference type="Gene3D" id="3.40.50.1010">
    <property type="entry name" value="5'-nuclease"/>
    <property type="match status" value="1"/>
</dbReference>
<evidence type="ECO:0000256" key="1">
    <source>
        <dbReference type="ARBA" id="ARBA00001946"/>
    </source>
</evidence>
<feature type="domain" description="PIN" evidence="8">
    <location>
        <begin position="4"/>
        <end position="123"/>
    </location>
</feature>